<dbReference type="NCBIfam" id="TIGR00181">
    <property type="entry name" value="pepF"/>
    <property type="match status" value="1"/>
</dbReference>
<protein>
    <recommendedName>
        <fullName evidence="6">Oligopeptidase F</fullName>
        <ecNumber evidence="6">3.4.24.-</ecNumber>
    </recommendedName>
</protein>
<evidence type="ECO:0000259" key="8">
    <source>
        <dbReference type="Pfam" id="PF08439"/>
    </source>
</evidence>
<accession>A0AAU7U922</accession>
<keyword evidence="1 6" id="KW-0645">Protease</keyword>
<dbReference type="Gene3D" id="1.20.140.70">
    <property type="entry name" value="Oligopeptidase f, N-terminal domain"/>
    <property type="match status" value="1"/>
</dbReference>
<dbReference type="InterPro" id="IPR013647">
    <property type="entry name" value="OligopepF_N_dom"/>
</dbReference>
<dbReference type="InterPro" id="IPR004438">
    <property type="entry name" value="Peptidase_M3B"/>
</dbReference>
<dbReference type="Gene3D" id="1.10.1370.20">
    <property type="entry name" value="Oligoendopeptidase f, C-terminal domain"/>
    <property type="match status" value="1"/>
</dbReference>
<evidence type="ECO:0000256" key="3">
    <source>
        <dbReference type="ARBA" id="ARBA00022801"/>
    </source>
</evidence>
<keyword evidence="3 6" id="KW-0378">Hydrolase</keyword>
<comment type="function">
    <text evidence="6">Has oligopeptidase activity and degrades a variety of small bioactive peptides.</text>
</comment>
<comment type="similarity">
    <text evidence="6">Belongs to the peptidase M3B family.</text>
</comment>
<organism evidence="9">
    <name type="scientific">Deinococcus sonorensis KR-87</name>
    <dbReference type="NCBI Taxonomy" id="694439"/>
    <lineage>
        <taxon>Bacteria</taxon>
        <taxon>Thermotogati</taxon>
        <taxon>Deinococcota</taxon>
        <taxon>Deinococci</taxon>
        <taxon>Deinococcales</taxon>
        <taxon>Deinococcaceae</taxon>
        <taxon>Deinococcus</taxon>
    </lineage>
</organism>
<evidence type="ECO:0000313" key="9">
    <source>
        <dbReference type="EMBL" id="XBV85210.1"/>
    </source>
</evidence>
<evidence type="ECO:0000256" key="5">
    <source>
        <dbReference type="ARBA" id="ARBA00023049"/>
    </source>
</evidence>
<keyword evidence="2 6" id="KW-0479">Metal-binding</keyword>
<comment type="cofactor">
    <cofactor evidence="6">
        <name>Zn(2+)</name>
        <dbReference type="ChEBI" id="CHEBI:29105"/>
    </cofactor>
    <text evidence="6">Binds 1 zinc ion.</text>
</comment>
<sequence length="602" mass="67400">MPQSTLPTRQQLSRDQQWDIEALYATPDDWEAEAARLPAELDALNQHQGQLGHSPDQLAAYLRDEEALRLRLNRLTSYASMSASVDGQDTVAADRRDRSTEVASRHAAATAFAQPELLALDEATLRGWLDQAPLSEYRVPIERVLRTRPHVRSAEVEQLLGALGSPFGSARNIHPTIANMDLDFGSVAGTPLGHGTVGALEVSPDREVRRQAWEQYADAHLSVQHGMAASYVTGVRQNVFTARARHYPDALSAALAPGNIPESVFHSLIRTYQDNVGIWHRYWQVRARWLGLERLREYDVKAPLSDRAPQVSYAQAVDWIGEGMAPLGEEYGTAMRRGLTDERWVDYGLNLHKRQGAYSNGVYPVKPYIFMSWNDSLGSLSTLAHEIGHSMHTHLSWQHQPFAHARYTLFAAEVASNFNQAMVRRHLFATQPDPAFQVALIEEAMSNFHRYFFIMPTLARFELEAHRRVEAGRGLSAPDLNALMADLLHDGYGDGVQMDRDRSGITWAEFSTHLYSPFYAYQYATGISAAHQLLASFDEDAEAARTRYLTFLGEGGRLDPLEALQNAGVDMTGPAAVERTFQVLSGYVDRLEQLLSHREQHA</sequence>
<dbReference type="SUPFAM" id="SSF55486">
    <property type="entry name" value="Metalloproteases ('zincins'), catalytic domain"/>
    <property type="match status" value="1"/>
</dbReference>
<dbReference type="KEGG" id="dsc:ABOD76_17460"/>
<keyword evidence="4 6" id="KW-0862">Zinc</keyword>
<dbReference type="GO" id="GO:0046872">
    <property type="term" value="F:metal ion binding"/>
    <property type="evidence" value="ECO:0007669"/>
    <property type="project" value="UniProtKB-UniRule"/>
</dbReference>
<dbReference type="GO" id="GO:0004222">
    <property type="term" value="F:metalloendopeptidase activity"/>
    <property type="evidence" value="ECO:0007669"/>
    <property type="project" value="UniProtKB-UniRule"/>
</dbReference>
<evidence type="ECO:0000259" key="7">
    <source>
        <dbReference type="Pfam" id="PF01432"/>
    </source>
</evidence>
<dbReference type="AlphaFoldDB" id="A0AAU7U922"/>
<evidence type="ECO:0000256" key="6">
    <source>
        <dbReference type="RuleBase" id="RU368091"/>
    </source>
</evidence>
<dbReference type="CDD" id="cd09608">
    <property type="entry name" value="M3B_PepF"/>
    <property type="match status" value="1"/>
</dbReference>
<dbReference type="InterPro" id="IPR001567">
    <property type="entry name" value="Pept_M3A_M3B_dom"/>
</dbReference>
<name>A0AAU7U922_9DEIO</name>
<evidence type="ECO:0000256" key="2">
    <source>
        <dbReference type="ARBA" id="ARBA00022723"/>
    </source>
</evidence>
<evidence type="ECO:0000256" key="4">
    <source>
        <dbReference type="ARBA" id="ARBA00022833"/>
    </source>
</evidence>
<dbReference type="RefSeq" id="WP_350243247.1">
    <property type="nucleotide sequence ID" value="NZ_CP158299.1"/>
</dbReference>
<dbReference type="EC" id="3.4.24.-" evidence="6"/>
<keyword evidence="5 6" id="KW-0482">Metalloprotease</keyword>
<dbReference type="EMBL" id="CP158299">
    <property type="protein sequence ID" value="XBV85210.1"/>
    <property type="molecule type" value="Genomic_DNA"/>
</dbReference>
<evidence type="ECO:0000256" key="1">
    <source>
        <dbReference type="ARBA" id="ARBA00022670"/>
    </source>
</evidence>
<dbReference type="GO" id="GO:0006508">
    <property type="term" value="P:proteolysis"/>
    <property type="evidence" value="ECO:0007669"/>
    <property type="project" value="UniProtKB-KW"/>
</dbReference>
<dbReference type="Pfam" id="PF08439">
    <property type="entry name" value="Peptidase_M3_N"/>
    <property type="match status" value="1"/>
</dbReference>
<reference evidence="9" key="1">
    <citation type="submission" date="2024-06" db="EMBL/GenBank/DDBJ databases">
        <title>Draft Genome Sequence of Deinococcus sonorensis Type Strain KR-87, a Biofilm Producing Representative of the Genus Deinococcus.</title>
        <authorList>
            <person name="Boren L.S."/>
            <person name="Grosso R.A."/>
            <person name="Hugenberg-Cox A.N."/>
            <person name="Hill J.T.E."/>
            <person name="Albert C.M."/>
            <person name="Tuohy J.M."/>
        </authorList>
    </citation>
    <scope>NUCLEOTIDE SEQUENCE</scope>
    <source>
        <strain evidence="9">KR-87</strain>
    </source>
</reference>
<feature type="domain" description="Peptidase M3A/M3B catalytic" evidence="7">
    <location>
        <begin position="202"/>
        <end position="582"/>
    </location>
</feature>
<dbReference type="InterPro" id="IPR042088">
    <property type="entry name" value="OligoPept_F_C"/>
</dbReference>
<dbReference type="Pfam" id="PF01432">
    <property type="entry name" value="Peptidase_M3"/>
    <property type="match status" value="1"/>
</dbReference>
<proteinExistence type="inferred from homology"/>
<gene>
    <name evidence="9" type="primary">pepF</name>
    <name evidence="9" type="ORF">ABOD76_17460</name>
</gene>
<feature type="domain" description="Oligopeptidase F N-terminal" evidence="8">
    <location>
        <begin position="116"/>
        <end position="184"/>
    </location>
</feature>